<keyword evidence="2" id="KW-1185">Reference proteome</keyword>
<evidence type="ECO:0000313" key="1">
    <source>
        <dbReference type="EMBL" id="KAK8219258.1"/>
    </source>
</evidence>
<dbReference type="Proteomes" id="UP001320706">
    <property type="component" value="Unassembled WGS sequence"/>
</dbReference>
<name>A0ACC3SLS2_9PEZI</name>
<dbReference type="EMBL" id="JAMKPW020000004">
    <property type="protein sequence ID" value="KAK8219258.1"/>
    <property type="molecule type" value="Genomic_DNA"/>
</dbReference>
<accession>A0ACC3SLS2</accession>
<comment type="caution">
    <text evidence="1">The sequence shown here is derived from an EMBL/GenBank/DDBJ whole genome shotgun (WGS) entry which is preliminary data.</text>
</comment>
<sequence>MRSLVNERPASSSASHVGDEGSEELLEEPDVLEYARFHELCRDYSQIHPLRSIAFPCAPPDISQDLEDSVLPQPEQSSPLALCEKWHIDKEAGLYLKNIYQLAESNDELDYPTERYRLQALRVDSPLLRTDPELDLRYFTRGRITHPKLDSTGLEPFLVDEEKNEGLQWSSSTQDLVTWMNEELRGEKLQVPISSMEFLRNALHEGLDNKDEEEALIAEDLARRPIVKAHESPPLLPISRTPSPAVPSPSVGLLPLTSSPADLLADDLLAVDEQIMKQDQWTTDSALPIPKSELDDAITSVPSFANSSSSPGPKRVKPEDCKVEGPLTPPTVVSPPFKKVKTVSFLKDLVDTIPDNWRSLDPTETQDADKEYEQLFDAMIETAAAPAVHEAEHEQLHQGDSNMRVSIPKVVHISSQPPWEQYTLRGPQRDIVGKSELDAQRRLISSALKMVPKSARVWHGVTMLEKCLKWGLFPPYLGQVASAEQFDDGSLNRYLAKLRFDDEPDASALLWKPEGLRVLDTCEDVDETVEPATWTSDCSNIDALVRKRQAEMREEARQDYSLVINNNSEVTASTEEKREHTQYPRYAGQPADGTQSGDERNTMLTGNFSASGWLSRFMQVDSGRLQANAGSKEIKGASIATSMDPIITPAQQRERPATTTISKMDVSPTLALPSFTAPPGAQQYIISTTLLTQRGLLREIERLYPAAELIERDFGTKNAIAEANILHGLEEADIIVSPGTGLVLTNLQKIKQKALPGQAATTGIRDRIACLALRYERLIVLVSEGASASAESQIAATPLDERDCEALSSLVGFTTFLDADIQVFYVPAGEGALAAWIVSCMARFSLSDSIVKLLQDETLWEAFLRQAGMDAFAAQAILASLKGNGDSNTKVSGLAAFVMMNVDERIIRFGTLMGGERVLGRVSKVIDQSWVPAAGMSAQVI</sequence>
<gene>
    <name evidence="1" type="ORF">M8818_000992</name>
</gene>
<proteinExistence type="predicted"/>
<organism evidence="1 2">
    <name type="scientific">Zalaria obscura</name>
    <dbReference type="NCBI Taxonomy" id="2024903"/>
    <lineage>
        <taxon>Eukaryota</taxon>
        <taxon>Fungi</taxon>
        <taxon>Dikarya</taxon>
        <taxon>Ascomycota</taxon>
        <taxon>Pezizomycotina</taxon>
        <taxon>Dothideomycetes</taxon>
        <taxon>Dothideomycetidae</taxon>
        <taxon>Dothideales</taxon>
        <taxon>Zalariaceae</taxon>
        <taxon>Zalaria</taxon>
    </lineage>
</organism>
<protein>
    <submittedName>
        <fullName evidence="1">Uncharacterized protein</fullName>
    </submittedName>
</protein>
<reference evidence="1" key="1">
    <citation type="submission" date="2024-02" db="EMBL/GenBank/DDBJ databases">
        <title>Metagenome Assembled Genome of Zalaria obscura JY119.</title>
        <authorList>
            <person name="Vighnesh L."/>
            <person name="Jagadeeshwari U."/>
            <person name="Venkata Ramana C."/>
            <person name="Sasikala C."/>
        </authorList>
    </citation>
    <scope>NUCLEOTIDE SEQUENCE</scope>
    <source>
        <strain evidence="1">JY119</strain>
    </source>
</reference>
<evidence type="ECO:0000313" key="2">
    <source>
        <dbReference type="Proteomes" id="UP001320706"/>
    </source>
</evidence>